<reference evidence="2 3" key="1">
    <citation type="submission" date="2019-05" db="EMBL/GenBank/DDBJ databases">
        <title>Another draft genome of Portunus trituberculatus and its Hox gene families provides insights of decapod evolution.</title>
        <authorList>
            <person name="Jeong J.-H."/>
            <person name="Song I."/>
            <person name="Kim S."/>
            <person name="Choi T."/>
            <person name="Kim D."/>
            <person name="Ryu S."/>
            <person name="Kim W."/>
        </authorList>
    </citation>
    <scope>NUCLEOTIDE SEQUENCE [LARGE SCALE GENOMIC DNA]</scope>
    <source>
        <tissue evidence="2">Muscle</tissue>
    </source>
</reference>
<keyword evidence="3" id="KW-1185">Reference proteome</keyword>
<name>A0A5B7GD41_PORTR</name>
<comment type="caution">
    <text evidence="2">The sequence shown here is derived from an EMBL/GenBank/DDBJ whole genome shotgun (WGS) entry which is preliminary data.</text>
</comment>
<evidence type="ECO:0000313" key="2">
    <source>
        <dbReference type="EMBL" id="MPC54434.1"/>
    </source>
</evidence>
<proteinExistence type="predicted"/>
<evidence type="ECO:0000256" key="1">
    <source>
        <dbReference type="SAM" id="MobiDB-lite"/>
    </source>
</evidence>
<feature type="region of interest" description="Disordered" evidence="1">
    <location>
        <begin position="1"/>
        <end position="49"/>
    </location>
</feature>
<dbReference type="AlphaFoldDB" id="A0A5B7GD41"/>
<evidence type="ECO:0000313" key="3">
    <source>
        <dbReference type="Proteomes" id="UP000324222"/>
    </source>
</evidence>
<gene>
    <name evidence="2" type="ORF">E2C01_048350</name>
</gene>
<accession>A0A5B7GD41</accession>
<protein>
    <submittedName>
        <fullName evidence="2">Uncharacterized protein</fullName>
    </submittedName>
</protein>
<dbReference type="Proteomes" id="UP000324222">
    <property type="component" value="Unassembled WGS sequence"/>
</dbReference>
<sequence>MTNTASLKQKAEPLLPGSSGEFLLTPHHLSVQRSDHNADTMTPTQGRKREASTCGWALIKIDARNEDKGKAIQSFHAYISRQWTAAPTQHSYSAEG</sequence>
<dbReference type="EMBL" id="VSRR010012355">
    <property type="protein sequence ID" value="MPC54434.1"/>
    <property type="molecule type" value="Genomic_DNA"/>
</dbReference>
<organism evidence="2 3">
    <name type="scientific">Portunus trituberculatus</name>
    <name type="common">Swimming crab</name>
    <name type="synonym">Neptunus trituberculatus</name>
    <dbReference type="NCBI Taxonomy" id="210409"/>
    <lineage>
        <taxon>Eukaryota</taxon>
        <taxon>Metazoa</taxon>
        <taxon>Ecdysozoa</taxon>
        <taxon>Arthropoda</taxon>
        <taxon>Crustacea</taxon>
        <taxon>Multicrustacea</taxon>
        <taxon>Malacostraca</taxon>
        <taxon>Eumalacostraca</taxon>
        <taxon>Eucarida</taxon>
        <taxon>Decapoda</taxon>
        <taxon>Pleocyemata</taxon>
        <taxon>Brachyura</taxon>
        <taxon>Eubrachyura</taxon>
        <taxon>Portunoidea</taxon>
        <taxon>Portunidae</taxon>
        <taxon>Portuninae</taxon>
        <taxon>Portunus</taxon>
    </lineage>
</organism>